<evidence type="ECO:0000313" key="1">
    <source>
        <dbReference type="EMBL" id="MPC31863.1"/>
    </source>
</evidence>
<dbReference type="EMBL" id="VSRR010002520">
    <property type="protein sequence ID" value="MPC31863.1"/>
    <property type="molecule type" value="Genomic_DNA"/>
</dbReference>
<dbReference type="AlphaFoldDB" id="A0A5B7EFT3"/>
<sequence>MERLHLTWTYSHKDTSLTKPNRGGFTPPGSPLRSGVRFTGRYPATSYPSLHPCRSAGVYKYSHPQETGCFINHRRAHYDTVDMILYEHWRRSSRLNKERRHDITKVVPALYWSAAAPTSLTPKTLPSSRPLKKKQEHL</sequence>
<evidence type="ECO:0000313" key="2">
    <source>
        <dbReference type="Proteomes" id="UP000324222"/>
    </source>
</evidence>
<accession>A0A5B7EFT3</accession>
<protein>
    <submittedName>
        <fullName evidence="1">Uncharacterized protein</fullName>
    </submittedName>
</protein>
<dbReference type="Proteomes" id="UP000324222">
    <property type="component" value="Unassembled WGS sequence"/>
</dbReference>
<comment type="caution">
    <text evidence="1">The sequence shown here is derived from an EMBL/GenBank/DDBJ whole genome shotgun (WGS) entry which is preliminary data.</text>
</comment>
<organism evidence="1 2">
    <name type="scientific">Portunus trituberculatus</name>
    <name type="common">Swimming crab</name>
    <name type="synonym">Neptunus trituberculatus</name>
    <dbReference type="NCBI Taxonomy" id="210409"/>
    <lineage>
        <taxon>Eukaryota</taxon>
        <taxon>Metazoa</taxon>
        <taxon>Ecdysozoa</taxon>
        <taxon>Arthropoda</taxon>
        <taxon>Crustacea</taxon>
        <taxon>Multicrustacea</taxon>
        <taxon>Malacostraca</taxon>
        <taxon>Eumalacostraca</taxon>
        <taxon>Eucarida</taxon>
        <taxon>Decapoda</taxon>
        <taxon>Pleocyemata</taxon>
        <taxon>Brachyura</taxon>
        <taxon>Eubrachyura</taxon>
        <taxon>Portunoidea</taxon>
        <taxon>Portunidae</taxon>
        <taxon>Portuninae</taxon>
        <taxon>Portunus</taxon>
    </lineage>
</organism>
<gene>
    <name evidence="1" type="ORF">E2C01_025165</name>
</gene>
<proteinExistence type="predicted"/>
<keyword evidence="2" id="KW-1185">Reference proteome</keyword>
<reference evidence="1 2" key="1">
    <citation type="submission" date="2019-05" db="EMBL/GenBank/DDBJ databases">
        <title>Another draft genome of Portunus trituberculatus and its Hox gene families provides insights of decapod evolution.</title>
        <authorList>
            <person name="Jeong J.-H."/>
            <person name="Song I."/>
            <person name="Kim S."/>
            <person name="Choi T."/>
            <person name="Kim D."/>
            <person name="Ryu S."/>
            <person name="Kim W."/>
        </authorList>
    </citation>
    <scope>NUCLEOTIDE SEQUENCE [LARGE SCALE GENOMIC DNA]</scope>
    <source>
        <tissue evidence="1">Muscle</tissue>
    </source>
</reference>
<name>A0A5B7EFT3_PORTR</name>